<organism evidence="5 6">
    <name type="scientific">Paenibacillus ehimensis</name>
    <dbReference type="NCBI Taxonomy" id="79264"/>
    <lineage>
        <taxon>Bacteria</taxon>
        <taxon>Bacillati</taxon>
        <taxon>Bacillota</taxon>
        <taxon>Bacilli</taxon>
        <taxon>Bacillales</taxon>
        <taxon>Paenibacillaceae</taxon>
        <taxon>Paenibacillus</taxon>
    </lineage>
</organism>
<dbReference type="Pfam" id="PF12802">
    <property type="entry name" value="MarR_2"/>
    <property type="match status" value="1"/>
</dbReference>
<dbReference type="EMBL" id="JAUMKJ010000008">
    <property type="protein sequence ID" value="MDO3676982.1"/>
    <property type="molecule type" value="Genomic_DNA"/>
</dbReference>
<dbReference type="Proteomes" id="UP001168883">
    <property type="component" value="Unassembled WGS sequence"/>
</dbReference>
<accession>A0ABT8V915</accession>
<dbReference type="InterPro" id="IPR036390">
    <property type="entry name" value="WH_DNA-bd_sf"/>
</dbReference>
<dbReference type="PANTHER" id="PTHR33164:SF43">
    <property type="entry name" value="HTH-TYPE TRANSCRIPTIONAL REPRESSOR YETL"/>
    <property type="match status" value="1"/>
</dbReference>
<dbReference type="InterPro" id="IPR023187">
    <property type="entry name" value="Tscrpt_reg_MarR-type_CS"/>
</dbReference>
<dbReference type="InterPro" id="IPR036388">
    <property type="entry name" value="WH-like_DNA-bd_sf"/>
</dbReference>
<keyword evidence="1" id="KW-0805">Transcription regulation</keyword>
<evidence type="ECO:0000259" key="4">
    <source>
        <dbReference type="PROSITE" id="PS50995"/>
    </source>
</evidence>
<reference evidence="5" key="1">
    <citation type="submission" date="2023-07" db="EMBL/GenBank/DDBJ databases">
        <authorList>
            <person name="Aktuganov G."/>
            <person name="Boyko T."/>
            <person name="Delegan Y."/>
            <person name="Galimzianova N."/>
            <person name="Gilvanova E."/>
            <person name="Korobov V."/>
            <person name="Kuzmina L."/>
            <person name="Melentiev A."/>
            <person name="Milman P."/>
            <person name="Ryabova A."/>
            <person name="Stupak E."/>
            <person name="Yasakov T."/>
            <person name="Zharikova N."/>
            <person name="Zhurenko E."/>
        </authorList>
    </citation>
    <scope>NUCLEOTIDE SEQUENCE</scope>
    <source>
        <strain evidence="5">IB-739</strain>
    </source>
</reference>
<evidence type="ECO:0000256" key="3">
    <source>
        <dbReference type="ARBA" id="ARBA00023163"/>
    </source>
</evidence>
<dbReference type="InterPro" id="IPR039422">
    <property type="entry name" value="MarR/SlyA-like"/>
</dbReference>
<dbReference type="SMART" id="SM00347">
    <property type="entry name" value="HTH_MARR"/>
    <property type="match status" value="1"/>
</dbReference>
<evidence type="ECO:0000256" key="1">
    <source>
        <dbReference type="ARBA" id="ARBA00023015"/>
    </source>
</evidence>
<evidence type="ECO:0000313" key="5">
    <source>
        <dbReference type="EMBL" id="MDO3676982.1"/>
    </source>
</evidence>
<name>A0ABT8V915_9BACL</name>
<dbReference type="InterPro" id="IPR000835">
    <property type="entry name" value="HTH_MarR-typ"/>
</dbReference>
<keyword evidence="2" id="KW-0238">DNA-binding</keyword>
<dbReference type="SUPFAM" id="SSF46785">
    <property type="entry name" value="Winged helix' DNA-binding domain"/>
    <property type="match status" value="1"/>
</dbReference>
<evidence type="ECO:0000313" key="6">
    <source>
        <dbReference type="Proteomes" id="UP001168883"/>
    </source>
</evidence>
<keyword evidence="6" id="KW-1185">Reference proteome</keyword>
<gene>
    <name evidence="5" type="ORF">Q3C12_08210</name>
</gene>
<protein>
    <submittedName>
        <fullName evidence="5">MarR family winged helix-turn-helix transcriptional regulator</fullName>
    </submittedName>
</protein>
<dbReference type="PROSITE" id="PS01117">
    <property type="entry name" value="HTH_MARR_1"/>
    <property type="match status" value="1"/>
</dbReference>
<dbReference type="RefSeq" id="WP_127485699.1">
    <property type="nucleotide sequence ID" value="NZ_JAUMKJ010000008.1"/>
</dbReference>
<dbReference type="PANTHER" id="PTHR33164">
    <property type="entry name" value="TRANSCRIPTIONAL REGULATOR, MARR FAMILY"/>
    <property type="match status" value="1"/>
</dbReference>
<sequence length="205" mass="22380">MRYDPQQRKENRAARVSMALVRMAQAVKKIGQMESDDTGLSPVQIQSLLFTAHTRGDVASVGSLADHLGTTHVTAVKIVNGLVIKGLIAKYAKPGDRRITLLQLTSQGEEAVAKLDRWGEALEEAVQSLPEEALASLETGLGAVLSALQRRGHLVVAEPCLGCIHFRPNTGQDETPHYCNLIRKYLTHEATLKQCPEHKPSFLAP</sequence>
<dbReference type="PROSITE" id="PS50995">
    <property type="entry name" value="HTH_MARR_2"/>
    <property type="match status" value="1"/>
</dbReference>
<comment type="caution">
    <text evidence="5">The sequence shown here is derived from an EMBL/GenBank/DDBJ whole genome shotgun (WGS) entry which is preliminary data.</text>
</comment>
<dbReference type="Gene3D" id="1.10.10.10">
    <property type="entry name" value="Winged helix-like DNA-binding domain superfamily/Winged helix DNA-binding domain"/>
    <property type="match status" value="1"/>
</dbReference>
<proteinExistence type="predicted"/>
<feature type="domain" description="HTH marR-type" evidence="4">
    <location>
        <begin position="13"/>
        <end position="146"/>
    </location>
</feature>
<evidence type="ECO:0000256" key="2">
    <source>
        <dbReference type="ARBA" id="ARBA00023125"/>
    </source>
</evidence>
<keyword evidence="3" id="KW-0804">Transcription</keyword>